<evidence type="ECO:0000256" key="4">
    <source>
        <dbReference type="PROSITE-ProRule" id="PRU00335"/>
    </source>
</evidence>
<dbReference type="SUPFAM" id="SSF48498">
    <property type="entry name" value="Tetracyclin repressor-like, C-terminal domain"/>
    <property type="match status" value="1"/>
</dbReference>
<keyword evidence="8" id="KW-1185">Reference proteome</keyword>
<dbReference type="PROSITE" id="PS50977">
    <property type="entry name" value="HTH_TETR_2"/>
    <property type="match status" value="1"/>
</dbReference>
<evidence type="ECO:0000256" key="3">
    <source>
        <dbReference type="ARBA" id="ARBA00023163"/>
    </source>
</evidence>
<dbReference type="InterPro" id="IPR009057">
    <property type="entry name" value="Homeodomain-like_sf"/>
</dbReference>
<evidence type="ECO:0000313" key="7">
    <source>
        <dbReference type="EMBL" id="MFC7219151.1"/>
    </source>
</evidence>
<dbReference type="SUPFAM" id="SSF46689">
    <property type="entry name" value="Homeodomain-like"/>
    <property type="match status" value="1"/>
</dbReference>
<gene>
    <name evidence="7" type="ORF">ACFQLX_13385</name>
</gene>
<reference evidence="8" key="1">
    <citation type="journal article" date="2019" name="Int. J. Syst. Evol. Microbiol.">
        <title>The Global Catalogue of Microorganisms (GCM) 10K type strain sequencing project: providing services to taxonomists for standard genome sequencing and annotation.</title>
        <authorList>
            <consortium name="The Broad Institute Genomics Platform"/>
            <consortium name="The Broad Institute Genome Sequencing Center for Infectious Disease"/>
            <person name="Wu L."/>
            <person name="Ma J."/>
        </authorList>
    </citation>
    <scope>NUCLEOTIDE SEQUENCE [LARGE SCALE GENOMIC DNA]</scope>
    <source>
        <strain evidence="8">CGMCC 1.13681</strain>
    </source>
</reference>
<accession>A0ABW2GHF7</accession>
<proteinExistence type="predicted"/>
<dbReference type="RefSeq" id="WP_386414701.1">
    <property type="nucleotide sequence ID" value="NZ_JBHSZO010000018.1"/>
</dbReference>
<dbReference type="EMBL" id="JBHSZO010000018">
    <property type="protein sequence ID" value="MFC7219151.1"/>
    <property type="molecule type" value="Genomic_DNA"/>
</dbReference>
<dbReference type="Proteomes" id="UP001596413">
    <property type="component" value="Unassembled WGS sequence"/>
</dbReference>
<evidence type="ECO:0000256" key="5">
    <source>
        <dbReference type="SAM" id="MobiDB-lite"/>
    </source>
</evidence>
<dbReference type="InterPro" id="IPR036271">
    <property type="entry name" value="Tet_transcr_reg_TetR-rel_C_sf"/>
</dbReference>
<feature type="DNA-binding region" description="H-T-H motif" evidence="4">
    <location>
        <begin position="41"/>
        <end position="60"/>
    </location>
</feature>
<organism evidence="7 8">
    <name type="scientific">Streptomyces polyrhachis</name>
    <dbReference type="NCBI Taxonomy" id="1282885"/>
    <lineage>
        <taxon>Bacteria</taxon>
        <taxon>Bacillati</taxon>
        <taxon>Actinomycetota</taxon>
        <taxon>Actinomycetes</taxon>
        <taxon>Kitasatosporales</taxon>
        <taxon>Streptomycetaceae</taxon>
        <taxon>Streptomyces</taxon>
    </lineage>
</organism>
<keyword evidence="3" id="KW-0804">Transcription</keyword>
<dbReference type="Pfam" id="PF00440">
    <property type="entry name" value="TetR_N"/>
    <property type="match status" value="1"/>
</dbReference>
<dbReference type="InterPro" id="IPR050109">
    <property type="entry name" value="HTH-type_TetR-like_transc_reg"/>
</dbReference>
<feature type="domain" description="HTH tetR-type" evidence="6">
    <location>
        <begin position="18"/>
        <end position="78"/>
    </location>
</feature>
<evidence type="ECO:0000256" key="1">
    <source>
        <dbReference type="ARBA" id="ARBA00023015"/>
    </source>
</evidence>
<dbReference type="Gene3D" id="1.10.10.60">
    <property type="entry name" value="Homeodomain-like"/>
    <property type="match status" value="1"/>
</dbReference>
<dbReference type="PANTHER" id="PTHR30055">
    <property type="entry name" value="HTH-TYPE TRANSCRIPTIONAL REGULATOR RUTR"/>
    <property type="match status" value="1"/>
</dbReference>
<dbReference type="Gene3D" id="1.10.357.10">
    <property type="entry name" value="Tetracycline Repressor, domain 2"/>
    <property type="match status" value="1"/>
</dbReference>
<comment type="caution">
    <text evidence="7">The sequence shown here is derived from an EMBL/GenBank/DDBJ whole genome shotgun (WGS) entry which is preliminary data.</text>
</comment>
<name>A0ABW2GHF7_9ACTN</name>
<dbReference type="InterPro" id="IPR001647">
    <property type="entry name" value="HTH_TetR"/>
</dbReference>
<keyword evidence="2 4" id="KW-0238">DNA-binding</keyword>
<feature type="region of interest" description="Disordered" evidence="5">
    <location>
        <begin position="154"/>
        <end position="173"/>
    </location>
</feature>
<protein>
    <submittedName>
        <fullName evidence="7">TetR family transcriptional regulator</fullName>
    </submittedName>
</protein>
<sequence>MTAQVRTVDGRIAGHRGQATRSRLLESLGELLASAPYRDVKVIDVARKAGTSPATFYQYFPDVETAVLELAGDAVAEGAALGRWAGGQSWTGKAGARSAAELVDSFLAFWRRNEAILRVVDLSAAEGDKRFTKLRAKILTPLVRALSAGVEEVRAKGAKGDKSPKGTADESASPTAVAGSLVTMLAATAAQLRGFQGWGVKQAELKPTLATLVQLGMTGRKGAK</sequence>
<evidence type="ECO:0000259" key="6">
    <source>
        <dbReference type="PROSITE" id="PS50977"/>
    </source>
</evidence>
<feature type="compositionally biased region" description="Basic and acidic residues" evidence="5">
    <location>
        <begin position="154"/>
        <end position="168"/>
    </location>
</feature>
<keyword evidence="1" id="KW-0805">Transcription regulation</keyword>
<evidence type="ECO:0000313" key="8">
    <source>
        <dbReference type="Proteomes" id="UP001596413"/>
    </source>
</evidence>
<dbReference type="Pfam" id="PF19352">
    <property type="entry name" value="TetR_C_38"/>
    <property type="match status" value="1"/>
</dbReference>
<dbReference type="PANTHER" id="PTHR30055:SF234">
    <property type="entry name" value="HTH-TYPE TRANSCRIPTIONAL REGULATOR BETI"/>
    <property type="match status" value="1"/>
</dbReference>
<evidence type="ECO:0000256" key="2">
    <source>
        <dbReference type="ARBA" id="ARBA00023125"/>
    </source>
</evidence>
<dbReference type="InterPro" id="IPR011075">
    <property type="entry name" value="TetR_C"/>
</dbReference>